<dbReference type="InterPro" id="IPR018357">
    <property type="entry name" value="Hexapep_transf_CS"/>
</dbReference>
<dbReference type="InterPro" id="IPR011004">
    <property type="entry name" value="Trimer_LpxA-like_sf"/>
</dbReference>
<protein>
    <submittedName>
        <fullName evidence="5">N-acetyltransferase</fullName>
    </submittedName>
</protein>
<accession>A0A7J3IA25</accession>
<dbReference type="PROSITE" id="PS00101">
    <property type="entry name" value="HEXAPEP_TRANSFERASES"/>
    <property type="match status" value="1"/>
</dbReference>
<sequence length="244" mass="26498">MTPFVGKKCRICGLLFMGSNVRLFGPSTIGSNTYLDDFVTVGYPIRSKLKEAVKRSTNQSLDILLDELSEGSSIGEECIIRRNSIIYERVNLGKSVELGHGVVIRENTIVEDSCRIGTGTIIDGEVRIGSSTIIQSGVYIPPKVEIGARVFIGPRAVFTNDRYPPSRKIVKTVVEDDVIIGANATIVAGIVIGRGAVVAAGAVVTKSVEPYTVVAGIPAKSIMDRNEYEKRKQIYEAEAYFPLK</sequence>
<dbReference type="GO" id="GO:0016740">
    <property type="term" value="F:transferase activity"/>
    <property type="evidence" value="ECO:0007669"/>
    <property type="project" value="UniProtKB-KW"/>
</dbReference>
<evidence type="ECO:0000313" key="6">
    <source>
        <dbReference type="EMBL" id="HGQ17381.1"/>
    </source>
</evidence>
<keyword evidence="4" id="KW-0457">Lysine biosynthesis</keyword>
<dbReference type="InterPro" id="IPR001451">
    <property type="entry name" value="Hexapep"/>
</dbReference>
<dbReference type="InterPro" id="IPR050179">
    <property type="entry name" value="Trans_hexapeptide_repeat"/>
</dbReference>
<keyword evidence="1" id="KW-0028">Amino-acid biosynthesis</keyword>
<comment type="caution">
    <text evidence="5">The sequence shown here is derived from an EMBL/GenBank/DDBJ whole genome shotgun (WGS) entry which is preliminary data.</text>
</comment>
<reference evidence="5" key="1">
    <citation type="journal article" date="2020" name="mSystems">
        <title>Genome- and Community-Level Interaction Insights into Carbon Utilization and Element Cycling Functions of Hydrothermarchaeota in Hydrothermal Sediment.</title>
        <authorList>
            <person name="Zhou Z."/>
            <person name="Liu Y."/>
            <person name="Xu W."/>
            <person name="Pan J."/>
            <person name="Luo Z.H."/>
            <person name="Li M."/>
        </authorList>
    </citation>
    <scope>NUCLEOTIDE SEQUENCE [LARGE SCALE GENOMIC DNA]</scope>
    <source>
        <strain evidence="5">SpSt-618</strain>
        <strain evidence="6">SpSt-657</strain>
    </source>
</reference>
<dbReference type="Pfam" id="PF00132">
    <property type="entry name" value="Hexapep"/>
    <property type="match status" value="1"/>
</dbReference>
<evidence type="ECO:0000256" key="3">
    <source>
        <dbReference type="ARBA" id="ARBA00022915"/>
    </source>
</evidence>
<dbReference type="EMBL" id="DTAI01000231">
    <property type="protein sequence ID" value="HGN37427.1"/>
    <property type="molecule type" value="Genomic_DNA"/>
</dbReference>
<dbReference type="Gene3D" id="2.160.10.10">
    <property type="entry name" value="Hexapeptide repeat proteins"/>
    <property type="match status" value="1"/>
</dbReference>
<dbReference type="Pfam" id="PF14602">
    <property type="entry name" value="Hexapep_2"/>
    <property type="match status" value="1"/>
</dbReference>
<organism evidence="5">
    <name type="scientific">Ignisphaera aggregans</name>
    <dbReference type="NCBI Taxonomy" id="334771"/>
    <lineage>
        <taxon>Archaea</taxon>
        <taxon>Thermoproteota</taxon>
        <taxon>Thermoprotei</taxon>
        <taxon>Desulfurococcales</taxon>
        <taxon>Desulfurococcaceae</taxon>
        <taxon>Ignisphaera</taxon>
    </lineage>
</organism>
<dbReference type="EMBL" id="DTBZ01000005">
    <property type="protein sequence ID" value="HGQ17381.1"/>
    <property type="molecule type" value="Genomic_DNA"/>
</dbReference>
<keyword evidence="3" id="KW-0220">Diaminopimelate biosynthesis</keyword>
<dbReference type="PANTHER" id="PTHR43300">
    <property type="entry name" value="ACETYLTRANSFERASE"/>
    <property type="match status" value="1"/>
</dbReference>
<evidence type="ECO:0000256" key="1">
    <source>
        <dbReference type="ARBA" id="ARBA00022605"/>
    </source>
</evidence>
<evidence type="ECO:0000256" key="4">
    <source>
        <dbReference type="ARBA" id="ARBA00023154"/>
    </source>
</evidence>
<dbReference type="AlphaFoldDB" id="A0A7J3IA25"/>
<name>A0A7J3IA25_9CREN</name>
<dbReference type="SUPFAM" id="SSF51161">
    <property type="entry name" value="Trimeric LpxA-like enzymes"/>
    <property type="match status" value="1"/>
</dbReference>
<evidence type="ECO:0000256" key="2">
    <source>
        <dbReference type="ARBA" id="ARBA00022679"/>
    </source>
</evidence>
<evidence type="ECO:0000313" key="5">
    <source>
        <dbReference type="EMBL" id="HGN37427.1"/>
    </source>
</evidence>
<keyword evidence="2 5" id="KW-0808">Transferase</keyword>
<proteinExistence type="predicted"/>
<dbReference type="CDD" id="cd03358">
    <property type="entry name" value="LbH_WxcM_N_like"/>
    <property type="match status" value="1"/>
</dbReference>
<gene>
    <name evidence="5" type="ORF">ENT87_07785</name>
    <name evidence="6" type="ORF">ENU30_00160</name>
</gene>
<dbReference type="PANTHER" id="PTHR43300:SF10">
    <property type="entry name" value="2,3,4,5-TETRAHYDROPYRIDINE-2,6-DICARBOXYLATE N-ACETYLTRANSFERASE"/>
    <property type="match status" value="1"/>
</dbReference>